<dbReference type="AlphaFoldDB" id="A0A3B0W8A5"/>
<gene>
    <name evidence="3" type="ORF">MNBD_GAMMA03-1378</name>
</gene>
<feature type="domain" description="DUF5666" evidence="2">
    <location>
        <begin position="189"/>
        <end position="244"/>
    </location>
</feature>
<feature type="compositionally biased region" description="Polar residues" evidence="1">
    <location>
        <begin position="440"/>
        <end position="460"/>
    </location>
</feature>
<evidence type="ECO:0000256" key="1">
    <source>
        <dbReference type="SAM" id="MobiDB-lite"/>
    </source>
</evidence>
<evidence type="ECO:0000313" key="3">
    <source>
        <dbReference type="EMBL" id="VAW48660.1"/>
    </source>
</evidence>
<dbReference type="Pfam" id="PF18914">
    <property type="entry name" value="DUF5666"/>
    <property type="match status" value="6"/>
</dbReference>
<dbReference type="InterPro" id="IPR043724">
    <property type="entry name" value="DUF5666"/>
</dbReference>
<feature type="domain" description="DUF5666" evidence="2">
    <location>
        <begin position="410"/>
        <end position="476"/>
    </location>
</feature>
<feature type="domain" description="DUF5666" evidence="2">
    <location>
        <begin position="262"/>
        <end position="318"/>
    </location>
</feature>
<evidence type="ECO:0000259" key="2">
    <source>
        <dbReference type="Pfam" id="PF18914"/>
    </source>
</evidence>
<protein>
    <recommendedName>
        <fullName evidence="2">DUF5666 domain-containing protein</fullName>
    </recommendedName>
</protein>
<accession>A0A3B0W8A5</accession>
<dbReference type="EMBL" id="UOFC01000221">
    <property type="protein sequence ID" value="VAW48660.1"/>
    <property type="molecule type" value="Genomic_DNA"/>
</dbReference>
<feature type="region of interest" description="Disordered" evidence="1">
    <location>
        <begin position="440"/>
        <end position="480"/>
    </location>
</feature>
<proteinExistence type="predicted"/>
<name>A0A3B0W8A5_9ZZZZ</name>
<feature type="domain" description="DUF5666" evidence="2">
    <location>
        <begin position="46"/>
        <end position="104"/>
    </location>
</feature>
<organism evidence="3">
    <name type="scientific">hydrothermal vent metagenome</name>
    <dbReference type="NCBI Taxonomy" id="652676"/>
    <lineage>
        <taxon>unclassified sequences</taxon>
        <taxon>metagenomes</taxon>
        <taxon>ecological metagenomes</taxon>
    </lineage>
</organism>
<dbReference type="PROSITE" id="PS51257">
    <property type="entry name" value="PROKAR_LIPOPROTEIN"/>
    <property type="match status" value="1"/>
</dbReference>
<sequence>MKLNTKLTALASAISLATLLTACGGDGSNSGGSTAGIGGSGITTSGTITGFGSVFVNGIKFETTNSEFNIEGTMGTQDDLAIGMVVQVNGILNDDGLTGTATSIIYDDDLQGPVENFVGNGLTATFTVLGITVKIDNKLTYFDDDNGSININTIANGDIVELSGFFDASDTLIASRIERKDDGEQAEMKGTITSLSGTTFILKGISVDASNARLEDLPNGLQNNIYVEVKGHFNGIQIIATKIESEELDFNDYDDDNKFEIEGFITHFNSPSDFKINGIRVNANSARLSPSRMQLTNNLQVEAEGRIVNGVLQASEIKMRGGEVEIQAFISAVDIPNNRFELSPVAGQPPIIVTVGPETQYEDDIRDTYGIRLTDLRVGDFIEIEGYQNDDNTIFAIEVEISKPDEVKVQGIIESNPSADRIKVLGVEFLINNATRFESNNDNDISQSEFNNRVTQNQSWVEVEDENHDGTADKVEIETR</sequence>
<feature type="domain" description="DUF5666" evidence="2">
    <location>
        <begin position="352"/>
        <end position="400"/>
    </location>
</feature>
<reference evidence="3" key="1">
    <citation type="submission" date="2018-06" db="EMBL/GenBank/DDBJ databases">
        <authorList>
            <person name="Zhirakovskaya E."/>
        </authorList>
    </citation>
    <scope>NUCLEOTIDE SEQUENCE</scope>
</reference>
<feature type="compositionally biased region" description="Basic and acidic residues" evidence="1">
    <location>
        <begin position="468"/>
        <end position="480"/>
    </location>
</feature>
<feature type="domain" description="DUF5666" evidence="2">
    <location>
        <begin position="111"/>
        <end position="178"/>
    </location>
</feature>